<proteinExistence type="predicted"/>
<sequence>MSGVEIVGVVLGAIPLLISTLEHYRHGASAIRVWRRYDREIKSLVTDLENERIRLQDVSEKLLTGIIPDSKVDYMINDPFGPSWREDAVRKMIEARLWNLRPYQILLEKVGEIKVAIEDIARSIDLPLNGEHPPSNDAPLATALKRIMFAVGKSTYTGSMTIIKNNITDIESLIDRSIEMAPRRESRARGRIMQLVHELAGSLHRALLSSFPGNCSHEVYMQVMPQTLGRVARRSDEEILQNIDVHMSMNFGVADQAGGFHQGSTWEEIVIRYHQLKKPRLPVDTNKPVDNDVRQATPDSDTKVTIAAPNPIVNLCEEIRKRQIQGGTGSYGEITDKTLEKPREYRVYPGKCLPGRDAWSAVALWEVLEDASKHSCLHGQYVAKRTLATSVSVGFLQLHQTHWLPDMITSHDVLFLKKDSLLRYGDTFVMATLPSLDGRLGKQATPFFGCRNPALVSLGILLAELGCGKTMESMRNADEKAMLGVSRLLCDRLTAYRVLRHELGGTTYANAVRCCIEEEFNREHLDLTDQDFRQEVYERVVRPMEDEQYGYV</sequence>
<gene>
    <name evidence="2" type="ORF">JMJ77_000935</name>
</gene>
<feature type="domain" description="DUF7580" evidence="1">
    <location>
        <begin position="195"/>
        <end position="547"/>
    </location>
</feature>
<accession>A0A9P7RB51</accession>
<dbReference type="EMBL" id="JAESDN010000003">
    <property type="protein sequence ID" value="KAG7053855.1"/>
    <property type="molecule type" value="Genomic_DNA"/>
</dbReference>
<evidence type="ECO:0000313" key="3">
    <source>
        <dbReference type="Proteomes" id="UP000699042"/>
    </source>
</evidence>
<dbReference type="Pfam" id="PF24476">
    <property type="entry name" value="DUF7580"/>
    <property type="match status" value="1"/>
</dbReference>
<comment type="caution">
    <text evidence="2">The sequence shown here is derived from an EMBL/GenBank/DDBJ whole genome shotgun (WGS) entry which is preliminary data.</text>
</comment>
<dbReference type="PANTHER" id="PTHR35186">
    <property type="entry name" value="ANK_REP_REGION DOMAIN-CONTAINING PROTEIN"/>
    <property type="match status" value="1"/>
</dbReference>
<evidence type="ECO:0000313" key="2">
    <source>
        <dbReference type="EMBL" id="KAG7053855.1"/>
    </source>
</evidence>
<evidence type="ECO:0000259" key="1">
    <source>
        <dbReference type="Pfam" id="PF24476"/>
    </source>
</evidence>
<name>A0A9P7RB51_9PEZI</name>
<dbReference type="PANTHER" id="PTHR35186:SF4">
    <property type="entry name" value="PRION-INHIBITION AND PROPAGATION HELO DOMAIN-CONTAINING PROTEIN"/>
    <property type="match status" value="1"/>
</dbReference>
<organism evidence="2 3">
    <name type="scientific">Colletotrichum scovillei</name>
    <dbReference type="NCBI Taxonomy" id="1209932"/>
    <lineage>
        <taxon>Eukaryota</taxon>
        <taxon>Fungi</taxon>
        <taxon>Dikarya</taxon>
        <taxon>Ascomycota</taxon>
        <taxon>Pezizomycotina</taxon>
        <taxon>Sordariomycetes</taxon>
        <taxon>Hypocreomycetidae</taxon>
        <taxon>Glomerellales</taxon>
        <taxon>Glomerellaceae</taxon>
        <taxon>Colletotrichum</taxon>
        <taxon>Colletotrichum acutatum species complex</taxon>
    </lineage>
</organism>
<dbReference type="InterPro" id="IPR056002">
    <property type="entry name" value="DUF7580"/>
</dbReference>
<dbReference type="AlphaFoldDB" id="A0A9P7RB51"/>
<protein>
    <submittedName>
        <fullName evidence="2">C-14 sterol reductase</fullName>
    </submittedName>
</protein>
<reference evidence="2" key="1">
    <citation type="submission" date="2021-05" db="EMBL/GenBank/DDBJ databases">
        <title>Comparative genomics of three Colletotrichum scovillei strains and genetic complementation revealed genes involved fungal growth and virulence on chili pepper.</title>
        <authorList>
            <person name="Hsieh D.-K."/>
            <person name="Chuang S.-C."/>
            <person name="Chen C.-Y."/>
            <person name="Chao Y.-T."/>
            <person name="Lu M.-Y.J."/>
            <person name="Lee M.-H."/>
            <person name="Shih M.-C."/>
        </authorList>
    </citation>
    <scope>NUCLEOTIDE SEQUENCE</scope>
    <source>
        <strain evidence="2">Coll-153</strain>
    </source>
</reference>
<dbReference type="Proteomes" id="UP000699042">
    <property type="component" value="Unassembled WGS sequence"/>
</dbReference>
<keyword evidence="3" id="KW-1185">Reference proteome</keyword>